<evidence type="ECO:0000256" key="1">
    <source>
        <dbReference type="SAM" id="MobiDB-lite"/>
    </source>
</evidence>
<dbReference type="Proteomes" id="UP000620075">
    <property type="component" value="Unassembled WGS sequence"/>
</dbReference>
<reference evidence="2 3" key="1">
    <citation type="submission" date="2020-10" db="EMBL/GenBank/DDBJ databases">
        <title>Ca. Dormibacterota MAGs.</title>
        <authorList>
            <person name="Montgomery K."/>
        </authorList>
    </citation>
    <scope>NUCLEOTIDE SEQUENCE [LARGE SCALE GENOMIC DNA]</scope>
    <source>
        <strain evidence="2">SC8811_S16_3</strain>
    </source>
</reference>
<evidence type="ECO:0000313" key="2">
    <source>
        <dbReference type="EMBL" id="MBJ7603083.1"/>
    </source>
</evidence>
<sequence>MDGRPALRLTASPTSPTWSEFHVAGDGLGSRLLQLALAGATDLLPTPSERFERSQEVGRSFELEMAAAIVAGCGRLALYQPAPDDQGPRPAAAASRIRPLRLPSGQGQRAARRGHQPRPIPGSPPDVQPGPEGHLCFRLPAARRIAGTGLGGARA</sequence>
<organism evidence="2 3">
    <name type="scientific">Candidatus Dormiibacter inghamiae</name>
    <dbReference type="NCBI Taxonomy" id="3127013"/>
    <lineage>
        <taxon>Bacteria</taxon>
        <taxon>Bacillati</taxon>
        <taxon>Candidatus Dormiibacterota</taxon>
        <taxon>Candidatus Dormibacteria</taxon>
        <taxon>Candidatus Dormibacterales</taxon>
        <taxon>Candidatus Dormibacteraceae</taxon>
        <taxon>Candidatus Dormiibacter</taxon>
    </lineage>
</organism>
<protein>
    <submittedName>
        <fullName evidence="2">Uncharacterized protein</fullName>
    </submittedName>
</protein>
<dbReference type="RefSeq" id="WP_338178479.1">
    <property type="nucleotide sequence ID" value="NZ_JAEKNQ010000031.1"/>
</dbReference>
<gene>
    <name evidence="2" type="ORF">JF888_07845</name>
</gene>
<feature type="region of interest" description="Disordered" evidence="1">
    <location>
        <begin position="81"/>
        <end position="135"/>
    </location>
</feature>
<feature type="compositionally biased region" description="Low complexity" evidence="1">
    <location>
        <begin position="88"/>
        <end position="103"/>
    </location>
</feature>
<dbReference type="AlphaFoldDB" id="A0A934KI27"/>
<evidence type="ECO:0000313" key="3">
    <source>
        <dbReference type="Proteomes" id="UP000620075"/>
    </source>
</evidence>
<feature type="compositionally biased region" description="Pro residues" evidence="1">
    <location>
        <begin position="118"/>
        <end position="128"/>
    </location>
</feature>
<comment type="caution">
    <text evidence="2">The sequence shown here is derived from an EMBL/GenBank/DDBJ whole genome shotgun (WGS) entry which is preliminary data.</text>
</comment>
<name>A0A934KI27_9BACT</name>
<accession>A0A934KI27</accession>
<proteinExistence type="predicted"/>
<dbReference type="EMBL" id="JAEKNQ010000031">
    <property type="protein sequence ID" value="MBJ7603083.1"/>
    <property type="molecule type" value="Genomic_DNA"/>
</dbReference>